<keyword evidence="2" id="KW-1185">Reference proteome</keyword>
<protein>
    <submittedName>
        <fullName evidence="1">Uncharacterized protein</fullName>
    </submittedName>
</protein>
<dbReference type="EMBL" id="KN834219">
    <property type="protein sequence ID" value="KIK11426.1"/>
    <property type="molecule type" value="Genomic_DNA"/>
</dbReference>
<reference evidence="1 2" key="1">
    <citation type="submission" date="2014-04" db="EMBL/GenBank/DDBJ databases">
        <authorList>
            <consortium name="DOE Joint Genome Institute"/>
            <person name="Kuo A."/>
            <person name="Kohler A."/>
            <person name="Costa M.D."/>
            <person name="Nagy L.G."/>
            <person name="Floudas D."/>
            <person name="Copeland A."/>
            <person name="Barry K.W."/>
            <person name="Cichocki N."/>
            <person name="Veneault-Fourrey C."/>
            <person name="LaButti K."/>
            <person name="Lindquist E.A."/>
            <person name="Lipzen A."/>
            <person name="Lundell T."/>
            <person name="Morin E."/>
            <person name="Murat C."/>
            <person name="Sun H."/>
            <person name="Tunlid A."/>
            <person name="Henrissat B."/>
            <person name="Grigoriev I.V."/>
            <person name="Hibbett D.S."/>
            <person name="Martin F."/>
            <person name="Nordberg H.P."/>
            <person name="Cantor M.N."/>
            <person name="Hua S.X."/>
        </authorList>
    </citation>
    <scope>NUCLEOTIDE SEQUENCE [LARGE SCALE GENOMIC DNA]</scope>
    <source>
        <strain evidence="1 2">441</strain>
    </source>
</reference>
<dbReference type="HOGENOM" id="CLU_144953_0_0_1"/>
<gene>
    <name evidence="1" type="ORF">PISMIDRAFT_690355</name>
</gene>
<organism evidence="1 2">
    <name type="scientific">Pisolithus microcarpus 441</name>
    <dbReference type="NCBI Taxonomy" id="765257"/>
    <lineage>
        <taxon>Eukaryota</taxon>
        <taxon>Fungi</taxon>
        <taxon>Dikarya</taxon>
        <taxon>Basidiomycota</taxon>
        <taxon>Agaricomycotina</taxon>
        <taxon>Agaricomycetes</taxon>
        <taxon>Agaricomycetidae</taxon>
        <taxon>Boletales</taxon>
        <taxon>Sclerodermatineae</taxon>
        <taxon>Pisolithaceae</taxon>
        <taxon>Pisolithus</taxon>
    </lineage>
</organism>
<evidence type="ECO:0000313" key="2">
    <source>
        <dbReference type="Proteomes" id="UP000054018"/>
    </source>
</evidence>
<dbReference type="AlphaFoldDB" id="A0A0C9Y2S4"/>
<evidence type="ECO:0000313" key="1">
    <source>
        <dbReference type="EMBL" id="KIK11426.1"/>
    </source>
</evidence>
<sequence>MAAKFDAVESTLRQRSARMIRRRASFSELGIGELSLASRIRRVHVYVGGAGADGLSLASRRRFPLARPRNQSPNTTATQKIRTDGDLWFRFGKQYEIVQMETIRAMKHTSEPGIRAHAQRTCNGPYSPKPKTIPIMVVVCTSPDSTVVIGAM</sequence>
<name>A0A0C9Y2S4_9AGAM</name>
<proteinExistence type="predicted"/>
<reference evidence="2" key="2">
    <citation type="submission" date="2015-01" db="EMBL/GenBank/DDBJ databases">
        <title>Evolutionary Origins and Diversification of the Mycorrhizal Mutualists.</title>
        <authorList>
            <consortium name="DOE Joint Genome Institute"/>
            <consortium name="Mycorrhizal Genomics Consortium"/>
            <person name="Kohler A."/>
            <person name="Kuo A."/>
            <person name="Nagy L.G."/>
            <person name="Floudas D."/>
            <person name="Copeland A."/>
            <person name="Barry K.W."/>
            <person name="Cichocki N."/>
            <person name="Veneault-Fourrey C."/>
            <person name="LaButti K."/>
            <person name="Lindquist E.A."/>
            <person name="Lipzen A."/>
            <person name="Lundell T."/>
            <person name="Morin E."/>
            <person name="Murat C."/>
            <person name="Riley R."/>
            <person name="Ohm R."/>
            <person name="Sun H."/>
            <person name="Tunlid A."/>
            <person name="Henrissat B."/>
            <person name="Grigoriev I.V."/>
            <person name="Hibbett D.S."/>
            <person name="Martin F."/>
        </authorList>
    </citation>
    <scope>NUCLEOTIDE SEQUENCE [LARGE SCALE GENOMIC DNA]</scope>
    <source>
        <strain evidence="2">441</strain>
    </source>
</reference>
<accession>A0A0C9Y2S4</accession>
<dbReference type="Proteomes" id="UP000054018">
    <property type="component" value="Unassembled WGS sequence"/>
</dbReference>